<dbReference type="EMBL" id="PFLI01000184">
    <property type="protein sequence ID" value="PIY71584.1"/>
    <property type="molecule type" value="Genomic_DNA"/>
</dbReference>
<sequence>MKYIQVRRHAPKHAEGHLTDEGKQMVDKVRNKLPQFTLIISSNKPRAIETAKLLTGKEPIIDKRAGTPAFSLDIEQTLHVEGQNHPFGIAGVIFDNPEYRVMIKKQGEKLAELIAETLLKLPENGTALIISHDGVMVATEKVLRKAMFDKASKTFKPLEGFQIDEKGEITDLD</sequence>
<evidence type="ECO:0000313" key="2">
    <source>
        <dbReference type="Proteomes" id="UP000229401"/>
    </source>
</evidence>
<comment type="caution">
    <text evidence="1">The sequence shown here is derived from an EMBL/GenBank/DDBJ whole genome shotgun (WGS) entry which is preliminary data.</text>
</comment>
<evidence type="ECO:0000313" key="1">
    <source>
        <dbReference type="EMBL" id="PIY71584.1"/>
    </source>
</evidence>
<dbReference type="InterPro" id="IPR029033">
    <property type="entry name" value="His_PPase_superfam"/>
</dbReference>
<dbReference type="SUPFAM" id="SSF53254">
    <property type="entry name" value="Phosphoglycerate mutase-like"/>
    <property type="match status" value="1"/>
</dbReference>
<accession>A0A2M7QGY0</accession>
<dbReference type="CDD" id="cd07040">
    <property type="entry name" value="HP"/>
    <property type="match status" value="1"/>
</dbReference>
<gene>
    <name evidence="1" type="ORF">COY87_05350</name>
</gene>
<dbReference type="Proteomes" id="UP000229401">
    <property type="component" value="Unassembled WGS sequence"/>
</dbReference>
<proteinExistence type="predicted"/>
<dbReference type="Gene3D" id="3.40.50.1240">
    <property type="entry name" value="Phosphoglycerate mutase-like"/>
    <property type="match status" value="1"/>
</dbReference>
<evidence type="ECO:0008006" key="3">
    <source>
        <dbReference type="Google" id="ProtNLM"/>
    </source>
</evidence>
<protein>
    <recommendedName>
        <fullName evidence="3">Histidine phosphatase family protein</fullName>
    </recommendedName>
</protein>
<dbReference type="AlphaFoldDB" id="A0A2M7QGY0"/>
<name>A0A2M7QGY0_9BACT</name>
<organism evidence="1 2">
    <name type="scientific">Candidatus Roizmanbacteria bacterium CG_4_10_14_0_8_um_filter_33_9</name>
    <dbReference type="NCBI Taxonomy" id="1974826"/>
    <lineage>
        <taxon>Bacteria</taxon>
        <taxon>Candidatus Roizmaniibacteriota</taxon>
    </lineage>
</organism>
<reference evidence="2" key="1">
    <citation type="submission" date="2017-09" db="EMBL/GenBank/DDBJ databases">
        <title>Depth-based differentiation of microbial function through sediment-hosted aquifers and enrichment of novel symbionts in the deep terrestrial subsurface.</title>
        <authorList>
            <person name="Probst A.J."/>
            <person name="Ladd B."/>
            <person name="Jarett J.K."/>
            <person name="Geller-Mcgrath D.E."/>
            <person name="Sieber C.M.K."/>
            <person name="Emerson J.B."/>
            <person name="Anantharaman K."/>
            <person name="Thomas B.C."/>
            <person name="Malmstrom R."/>
            <person name="Stieglmeier M."/>
            <person name="Klingl A."/>
            <person name="Woyke T."/>
            <person name="Ryan C.M."/>
            <person name="Banfield J.F."/>
        </authorList>
    </citation>
    <scope>NUCLEOTIDE SEQUENCE [LARGE SCALE GENOMIC DNA]</scope>
</reference>